<dbReference type="EMBL" id="PEBX01000217">
    <property type="protein sequence ID" value="PTQ55052.1"/>
    <property type="molecule type" value="Genomic_DNA"/>
</dbReference>
<keyword evidence="5 8" id="KW-0812">Transmembrane</keyword>
<evidence type="ECO:0000256" key="7">
    <source>
        <dbReference type="ARBA" id="ARBA00023136"/>
    </source>
</evidence>
<gene>
    <name evidence="10" type="ORF">BSOLF_0793</name>
</gene>
<feature type="transmembrane region" description="Helical" evidence="8">
    <location>
        <begin position="251"/>
        <end position="269"/>
    </location>
</feature>
<reference evidence="11" key="1">
    <citation type="journal article" date="2018" name="Sci. Rep.">
        <title>Lignite coal burning seam in the remote Altai Mountains harbors a hydrogen-driven thermophilic microbial community.</title>
        <authorList>
            <person name="Kadnikov V.V."/>
            <person name="Mardanov A.V."/>
            <person name="Ivasenko D.A."/>
            <person name="Antsiferov D.V."/>
            <person name="Beletsky A.V."/>
            <person name="Karnachuk O.V."/>
            <person name="Ravin N.V."/>
        </authorList>
    </citation>
    <scope>NUCLEOTIDE SEQUENCE [LARGE SCALE GENOMIC DNA]</scope>
</reference>
<evidence type="ECO:0000259" key="9">
    <source>
        <dbReference type="PROSITE" id="PS50928"/>
    </source>
</evidence>
<evidence type="ECO:0000256" key="4">
    <source>
        <dbReference type="ARBA" id="ARBA00022519"/>
    </source>
</evidence>
<dbReference type="PANTHER" id="PTHR43357">
    <property type="entry name" value="INNER MEMBRANE ABC TRANSPORTER PERMEASE PROTEIN YDCV"/>
    <property type="match status" value="1"/>
</dbReference>
<feature type="transmembrane region" description="Helical" evidence="8">
    <location>
        <begin position="391"/>
        <end position="412"/>
    </location>
</feature>
<feature type="transmembrane region" description="Helical" evidence="8">
    <location>
        <begin position="349"/>
        <end position="371"/>
    </location>
</feature>
<evidence type="ECO:0000256" key="8">
    <source>
        <dbReference type="RuleBase" id="RU363032"/>
    </source>
</evidence>
<evidence type="ECO:0000313" key="10">
    <source>
        <dbReference type="EMBL" id="PTQ55052.1"/>
    </source>
</evidence>
<evidence type="ECO:0000256" key="6">
    <source>
        <dbReference type="ARBA" id="ARBA00022989"/>
    </source>
</evidence>
<feature type="transmembrane region" description="Helical" evidence="8">
    <location>
        <begin position="156"/>
        <end position="176"/>
    </location>
</feature>
<dbReference type="Gene3D" id="1.10.3720.10">
    <property type="entry name" value="MetI-like"/>
    <property type="match status" value="2"/>
</dbReference>
<feature type="transmembrane region" description="Helical" evidence="8">
    <location>
        <begin position="66"/>
        <end position="88"/>
    </location>
</feature>
<dbReference type="InterPro" id="IPR035906">
    <property type="entry name" value="MetI-like_sf"/>
</dbReference>
<sequence>MRLISIRRGAMRSQWLRLSSMKLTWIGTLLLLFLTLPFFFLLFVWFTPEGENWGFIRAYWLVPYALHSFILSFGSMLFSMALGTLFAWWQVAYTYPGRKLFFWGLLMPLTIPPYIAAFIYGDLVSYTGWIPHLLDKLFGLPAEVSAISLYNMPGAIFIYTLFLYPYVFMIVRADLLRQDLRLIEAARLLGAGPLRRTLTVILPLARPAILSGGLLVAFEVLSDYGLASHFGLTTLSTGIFQSWFGMADLPAAMRLASIFLMISVMMLTWDRLRKRRVQTGTSRPRPYQAKKARGGTLIVIYLVHGLFFLLTLILPLARLTDWLIKLLAARDTPSGALTFSKMVHVFREAAVNTFALAFLSAVIIALLALFLSTVARHESNFLSRLFPQVALAGYSIPGAVVAIGVLALLLPLEHFLLSIHPTGWPCGNRPCLSGTPFMLLYAYLVRYLAVGYSALSGASARLGRRYMEAARLLGLSPWQAFFRVEWPLLRPAMFAAIALTMIDLVKELPLALILRPFDFNTLATRAFQYASDERLAQAAPYALLIIAVSFLSVVLLGRTEQKV</sequence>
<keyword evidence="7 8" id="KW-0472">Membrane</keyword>
<name>A0A2R6XXC4_9BACL</name>
<protein>
    <submittedName>
        <fullName evidence="10">Ferric iron ABC transporter, permease protein</fullName>
    </submittedName>
</protein>
<feature type="transmembrane region" description="Helical" evidence="8">
    <location>
        <begin position="197"/>
        <end position="218"/>
    </location>
</feature>
<comment type="similarity">
    <text evidence="8">Belongs to the binding-protein-dependent transport system permease family.</text>
</comment>
<dbReference type="GO" id="GO:0005886">
    <property type="term" value="C:plasma membrane"/>
    <property type="evidence" value="ECO:0007669"/>
    <property type="project" value="UniProtKB-SubCell"/>
</dbReference>
<feature type="transmembrane region" description="Helical" evidence="8">
    <location>
        <begin position="21"/>
        <end position="46"/>
    </location>
</feature>
<dbReference type="InterPro" id="IPR000515">
    <property type="entry name" value="MetI-like"/>
</dbReference>
<keyword evidence="4" id="KW-0997">Cell inner membrane</keyword>
<organism evidence="10 11">
    <name type="scientific">Candidatus Carbonibacillus altaicus</name>
    <dbReference type="NCBI Taxonomy" id="2163959"/>
    <lineage>
        <taxon>Bacteria</taxon>
        <taxon>Bacillati</taxon>
        <taxon>Bacillota</taxon>
        <taxon>Bacilli</taxon>
        <taxon>Bacillales</taxon>
        <taxon>Candidatus Carbonibacillus</taxon>
    </lineage>
</organism>
<comment type="subcellular location">
    <subcellularLocation>
        <location evidence="1">Cell inner membrane</location>
        <topology evidence="1">Multi-pass membrane protein</topology>
    </subcellularLocation>
    <subcellularLocation>
        <location evidence="8">Cell membrane</location>
        <topology evidence="8">Multi-pass membrane protein</topology>
    </subcellularLocation>
</comment>
<feature type="transmembrane region" description="Helical" evidence="8">
    <location>
        <begin position="100"/>
        <end position="121"/>
    </location>
</feature>
<evidence type="ECO:0000256" key="5">
    <source>
        <dbReference type="ARBA" id="ARBA00022692"/>
    </source>
</evidence>
<dbReference type="Pfam" id="PF00528">
    <property type="entry name" value="BPD_transp_1"/>
    <property type="match status" value="2"/>
</dbReference>
<keyword evidence="2 8" id="KW-0813">Transport</keyword>
<evidence type="ECO:0000256" key="2">
    <source>
        <dbReference type="ARBA" id="ARBA00022448"/>
    </source>
</evidence>
<keyword evidence="3" id="KW-1003">Cell membrane</keyword>
<feature type="domain" description="ABC transmembrane type-1" evidence="9">
    <location>
        <begin position="65"/>
        <end position="268"/>
    </location>
</feature>
<dbReference type="PROSITE" id="PS50928">
    <property type="entry name" value="ABC_TM1"/>
    <property type="match status" value="2"/>
</dbReference>
<evidence type="ECO:0000256" key="3">
    <source>
        <dbReference type="ARBA" id="ARBA00022475"/>
    </source>
</evidence>
<dbReference type="GO" id="GO:0055085">
    <property type="term" value="P:transmembrane transport"/>
    <property type="evidence" value="ECO:0007669"/>
    <property type="project" value="InterPro"/>
</dbReference>
<accession>A0A2R6XXC4</accession>
<dbReference type="SUPFAM" id="SSF161098">
    <property type="entry name" value="MetI-like"/>
    <property type="match status" value="2"/>
</dbReference>
<keyword evidence="6 8" id="KW-1133">Transmembrane helix</keyword>
<evidence type="ECO:0000256" key="1">
    <source>
        <dbReference type="ARBA" id="ARBA00004429"/>
    </source>
</evidence>
<dbReference type="AlphaFoldDB" id="A0A2R6XXC4"/>
<evidence type="ECO:0000313" key="11">
    <source>
        <dbReference type="Proteomes" id="UP000244338"/>
    </source>
</evidence>
<feature type="domain" description="ABC transmembrane type-1" evidence="9">
    <location>
        <begin position="350"/>
        <end position="556"/>
    </location>
</feature>
<comment type="caution">
    <text evidence="10">The sequence shown here is derived from an EMBL/GenBank/DDBJ whole genome shotgun (WGS) entry which is preliminary data.</text>
</comment>
<dbReference type="PANTHER" id="PTHR43357:SF3">
    <property type="entry name" value="FE(3+)-TRANSPORT SYSTEM PERMEASE PROTEIN FBPB 2"/>
    <property type="match status" value="1"/>
</dbReference>
<dbReference type="CDD" id="cd06261">
    <property type="entry name" value="TM_PBP2"/>
    <property type="match status" value="2"/>
</dbReference>
<feature type="transmembrane region" description="Helical" evidence="8">
    <location>
        <begin position="432"/>
        <end position="455"/>
    </location>
</feature>
<dbReference type="Proteomes" id="UP000244338">
    <property type="component" value="Unassembled WGS sequence"/>
</dbReference>
<feature type="transmembrane region" description="Helical" evidence="8">
    <location>
        <begin position="538"/>
        <end position="557"/>
    </location>
</feature>
<feature type="transmembrane region" description="Helical" evidence="8">
    <location>
        <begin position="295"/>
        <end position="317"/>
    </location>
</feature>
<proteinExistence type="inferred from homology"/>